<dbReference type="Gene3D" id="3.10.450.50">
    <property type="match status" value="1"/>
</dbReference>
<sequence length="165" mass="19417">MTDQVHALFDRVWSKGEVHLIDDLITDDFVWKDVIWMSSKRVVGKKAFSSFVQQMREAYPDLSYEVGQVGVCDPIHVFVHWTCHGTNLKPTNDNKGRPHKPTFHESHISGIDFITFNDDRSRLQEIVIYRQPTLEEREFLEEEALEQERWSMIKLERLHFDGASQ</sequence>
<dbReference type="SUPFAM" id="SSF54427">
    <property type="entry name" value="NTF2-like"/>
    <property type="match status" value="1"/>
</dbReference>
<dbReference type="EMBL" id="FNXT01001272">
    <property type="protein sequence ID" value="SZX77066.1"/>
    <property type="molecule type" value="Genomic_DNA"/>
</dbReference>
<dbReference type="Pfam" id="PF12680">
    <property type="entry name" value="SnoaL_2"/>
    <property type="match status" value="1"/>
</dbReference>
<accession>A0A383WJZ5</accession>
<proteinExistence type="predicted"/>
<feature type="domain" description="SnoaL-like" evidence="1">
    <location>
        <begin position="5"/>
        <end position="120"/>
    </location>
</feature>
<protein>
    <recommendedName>
        <fullName evidence="1">SnoaL-like domain-containing protein</fullName>
    </recommendedName>
</protein>
<evidence type="ECO:0000313" key="2">
    <source>
        <dbReference type="EMBL" id="SZX77066.1"/>
    </source>
</evidence>
<reference evidence="2 3" key="1">
    <citation type="submission" date="2016-10" db="EMBL/GenBank/DDBJ databases">
        <authorList>
            <person name="Cai Z."/>
        </authorList>
    </citation>
    <scope>NUCLEOTIDE SEQUENCE [LARGE SCALE GENOMIC DNA]</scope>
</reference>
<evidence type="ECO:0000259" key="1">
    <source>
        <dbReference type="Pfam" id="PF12680"/>
    </source>
</evidence>
<dbReference type="AlphaFoldDB" id="A0A383WJZ5"/>
<gene>
    <name evidence="2" type="ORF">BQ4739_LOCUS17416</name>
</gene>
<evidence type="ECO:0000313" key="3">
    <source>
        <dbReference type="Proteomes" id="UP000256970"/>
    </source>
</evidence>
<keyword evidence="3" id="KW-1185">Reference proteome</keyword>
<dbReference type="InterPro" id="IPR032710">
    <property type="entry name" value="NTF2-like_dom_sf"/>
</dbReference>
<organism evidence="2 3">
    <name type="scientific">Tetradesmus obliquus</name>
    <name type="common">Green alga</name>
    <name type="synonym">Acutodesmus obliquus</name>
    <dbReference type="NCBI Taxonomy" id="3088"/>
    <lineage>
        <taxon>Eukaryota</taxon>
        <taxon>Viridiplantae</taxon>
        <taxon>Chlorophyta</taxon>
        <taxon>core chlorophytes</taxon>
        <taxon>Chlorophyceae</taxon>
        <taxon>CS clade</taxon>
        <taxon>Sphaeropleales</taxon>
        <taxon>Scenedesmaceae</taxon>
        <taxon>Tetradesmus</taxon>
    </lineage>
</organism>
<name>A0A383WJZ5_TETOB</name>
<dbReference type="InterPro" id="IPR037401">
    <property type="entry name" value="SnoaL-like"/>
</dbReference>
<dbReference type="Proteomes" id="UP000256970">
    <property type="component" value="Unassembled WGS sequence"/>
</dbReference>